<organism evidence="1 2">
    <name type="scientific">Acinetobacter phage 133</name>
    <dbReference type="NCBI Taxonomy" id="2919552"/>
    <lineage>
        <taxon>Viruses</taxon>
        <taxon>Duplodnaviria</taxon>
        <taxon>Heunggongvirae</taxon>
        <taxon>Uroviricota</taxon>
        <taxon>Caudoviricetes</taxon>
        <taxon>Pantevenvirales</taxon>
        <taxon>Straboviridae</taxon>
        <taxon>Tevenvirinae</taxon>
        <taxon>Centumtrigintavirus</taxon>
        <taxon>Centumtrigintavirus cv133</taxon>
        <taxon>Acinetobacter virus 133</taxon>
    </lineage>
</organism>
<proteinExistence type="predicted"/>
<dbReference type="RefSeq" id="YP_004300684.1">
    <property type="nucleotide sequence ID" value="NC_015250.1"/>
</dbReference>
<dbReference type="Proteomes" id="UP000000330">
    <property type="component" value="Segment"/>
</dbReference>
<reference evidence="1 2" key="1">
    <citation type="journal article" date="2010" name="Virol. J.">
        <title>Genomes of the T4-related bacteriophages as windows on microbial genome evolution.</title>
        <authorList>
            <person name="Petrov V.M."/>
            <person name="Ratnayaka S."/>
            <person name="Nolan J.M."/>
            <person name="Miller E.S."/>
            <person name="Karam J.D."/>
        </authorList>
    </citation>
    <scope>NUCLEOTIDE SEQUENCE [LARGE SCALE GENOMIC DNA]</scope>
    <source>
        <strain evidence="1">Acj133</strain>
    </source>
</reference>
<protein>
    <submittedName>
        <fullName evidence="1">Uncharacterized protein</fullName>
    </submittedName>
</protein>
<sequence length="93" mass="10578">MLFKFDPVFLSEHDVEAFAQEFNLSPDTVYEPVDIKFEEGLGFHFADEIRNTVTGEVHSLLTGSPFATTYWAFVTWSQDNDGVFLSSHQMVPV</sequence>
<name>D9I637_9CAUD</name>
<dbReference type="GeneID" id="10323090"/>
<evidence type="ECO:0000313" key="2">
    <source>
        <dbReference type="Proteomes" id="UP000000330"/>
    </source>
</evidence>
<evidence type="ECO:0000313" key="1">
    <source>
        <dbReference type="EMBL" id="ADJ19418.1"/>
    </source>
</evidence>
<dbReference type="EMBL" id="HM114315">
    <property type="protein sequence ID" value="ADJ19418.1"/>
    <property type="molecule type" value="Genomic_DNA"/>
</dbReference>
<keyword evidence="2" id="KW-1185">Reference proteome</keyword>
<gene>
    <name evidence="1" type="ORF">Acj133p103</name>
</gene>
<accession>D9I637</accession>
<dbReference type="KEGG" id="vg:10323090"/>